<dbReference type="EMBL" id="MWUE01000033">
    <property type="protein sequence ID" value="OQP30751.1"/>
    <property type="molecule type" value="Genomic_DNA"/>
</dbReference>
<name>A0A1V9DA52_9GAMM</name>
<accession>A0A1V9DA52</accession>
<dbReference type="Proteomes" id="UP000192769">
    <property type="component" value="Unassembled WGS sequence"/>
</dbReference>
<gene>
    <name evidence="2" type="ORF">B2J69_21190</name>
</gene>
<dbReference type="InterPro" id="IPR023614">
    <property type="entry name" value="Porin_dom_sf"/>
</dbReference>
<dbReference type="Gene3D" id="2.40.160.10">
    <property type="entry name" value="Porin"/>
    <property type="match status" value="1"/>
</dbReference>
<sequence>MRVHKHSSGAAFIVMPVAMFCGACFADTSPAETDSFNDWLTQGTFSGELKTMTFLKEFSGTLPNKRTSSVGGDIQYRSAEAGGFSVGLGAYGAYNLGLNPSEKEKTEIYLPSDNTTVLGKAFLRYRGAGLDLQAGRVGLDTPFANEGEGWTMIPALYQGFGGSYALDKQGDLKLHAWRIYRFKPLSSDSFEKGDAGSPEIEDTSMPSVDSDGFTTLGVRYGQQWRTSAEAWYYNFDKRAQLGYGGVQLPLESLKMGNWTPYWGAQYLHEWDASDQAYPYNNIDTDLYSGRIGLRSRNHDIYFAATHVPSKQGAFLSGGFFAPYSYGIYDHTPLESGQPLVSMVTTNQPGNAFALRYAYHDEQYLGVFGVTRLELKDSTGIYYPLPAENINAAFMILGYNVTPRLHLEFEFDYVHSPSAVTGNYHAERLRLVYRFGAQMADDDY</sequence>
<feature type="signal peptide" evidence="1">
    <location>
        <begin position="1"/>
        <end position="26"/>
    </location>
</feature>
<comment type="caution">
    <text evidence="2">The sequence shown here is derived from an EMBL/GenBank/DDBJ whole genome shotgun (WGS) entry which is preliminary data.</text>
</comment>
<dbReference type="RefSeq" id="WP_081142071.1">
    <property type="nucleotide sequence ID" value="NZ_MWUE01000033.1"/>
</dbReference>
<organism evidence="2 3">
    <name type="scientific">Pantoea latae</name>
    <dbReference type="NCBI Taxonomy" id="1964541"/>
    <lineage>
        <taxon>Bacteria</taxon>
        <taxon>Pseudomonadati</taxon>
        <taxon>Pseudomonadota</taxon>
        <taxon>Gammaproteobacteria</taxon>
        <taxon>Enterobacterales</taxon>
        <taxon>Erwiniaceae</taxon>
        <taxon>Pantoea</taxon>
    </lineage>
</organism>
<keyword evidence="1" id="KW-0732">Signal</keyword>
<proteinExistence type="predicted"/>
<evidence type="ECO:0008006" key="4">
    <source>
        <dbReference type="Google" id="ProtNLM"/>
    </source>
</evidence>
<evidence type="ECO:0000313" key="2">
    <source>
        <dbReference type="EMBL" id="OQP30751.1"/>
    </source>
</evidence>
<evidence type="ECO:0000256" key="1">
    <source>
        <dbReference type="SAM" id="SignalP"/>
    </source>
</evidence>
<protein>
    <recommendedName>
        <fullName evidence="4">Porin</fullName>
    </recommendedName>
</protein>
<dbReference type="AlphaFoldDB" id="A0A1V9DA52"/>
<reference evidence="2 3" key="1">
    <citation type="submission" date="2017-02" db="EMBL/GenBank/DDBJ databases">
        <title>Whole genome shotgun sequence of Pantoea agglomerans strain AS1 isolated from a cycad, Zamia floridana in Central Florida, USA.</title>
        <authorList>
            <person name="Lata P."/>
            <person name="Govindarajan S."/>
            <person name="Qi F."/>
            <person name="Li J.-L."/>
            <person name="Maurya S.K."/>
            <person name="Sahoo M.K."/>
        </authorList>
    </citation>
    <scope>NUCLEOTIDE SEQUENCE [LARGE SCALE GENOMIC DNA]</scope>
    <source>
        <strain evidence="2 3">AS1</strain>
    </source>
</reference>
<dbReference type="OrthoDB" id="6619569at2"/>
<evidence type="ECO:0000313" key="3">
    <source>
        <dbReference type="Proteomes" id="UP000192769"/>
    </source>
</evidence>
<keyword evidence="3" id="KW-1185">Reference proteome</keyword>
<feature type="chain" id="PRO_5012415719" description="Porin" evidence="1">
    <location>
        <begin position="27"/>
        <end position="443"/>
    </location>
</feature>